<reference evidence="1 3" key="2">
    <citation type="submission" date="2020-08" db="EMBL/GenBank/DDBJ databases">
        <title>Genomic Encyclopedia of Type Strains, Phase III (KMG-III): the genomes of soil and plant-associated and newly described type strains.</title>
        <authorList>
            <person name="Whitman W."/>
        </authorList>
    </citation>
    <scope>NUCLEOTIDE SEQUENCE [LARGE SCALE GENOMIC DNA]</scope>
    <source>
        <strain evidence="1 3">CECT 8088</strain>
    </source>
</reference>
<dbReference type="EMBL" id="JABXXQ010000090">
    <property type="protein sequence ID" value="NVN29985.1"/>
    <property type="molecule type" value="Genomic_DNA"/>
</dbReference>
<dbReference type="EMBL" id="JACHXV010000004">
    <property type="protein sequence ID" value="MBB3173555.1"/>
    <property type="molecule type" value="Genomic_DNA"/>
</dbReference>
<proteinExistence type="predicted"/>
<protein>
    <submittedName>
        <fullName evidence="2">Lipase</fullName>
    </submittedName>
    <submittedName>
        <fullName evidence="1">Putative esterase</fullName>
    </submittedName>
</protein>
<evidence type="ECO:0000313" key="2">
    <source>
        <dbReference type="EMBL" id="NVN29985.1"/>
    </source>
</evidence>
<dbReference type="SUPFAM" id="SSF53474">
    <property type="entry name" value="alpha/beta-Hydrolases"/>
    <property type="match status" value="1"/>
</dbReference>
<organism evidence="2 4">
    <name type="scientific">Endobacter medicaginis</name>
    <dbReference type="NCBI Taxonomy" id="1181271"/>
    <lineage>
        <taxon>Bacteria</taxon>
        <taxon>Pseudomonadati</taxon>
        <taxon>Pseudomonadota</taxon>
        <taxon>Alphaproteobacteria</taxon>
        <taxon>Acetobacterales</taxon>
        <taxon>Acetobacteraceae</taxon>
        <taxon>Endobacter</taxon>
    </lineage>
</organism>
<evidence type="ECO:0000313" key="4">
    <source>
        <dbReference type="Proteomes" id="UP000565205"/>
    </source>
</evidence>
<dbReference type="Proteomes" id="UP000557688">
    <property type="component" value="Unassembled WGS sequence"/>
</dbReference>
<dbReference type="AlphaFoldDB" id="A0A850NRR5"/>
<evidence type="ECO:0000313" key="1">
    <source>
        <dbReference type="EMBL" id="MBB3173555.1"/>
    </source>
</evidence>
<keyword evidence="3" id="KW-1185">Reference proteome</keyword>
<reference evidence="2 4" key="1">
    <citation type="submission" date="2020-06" db="EMBL/GenBank/DDBJ databases">
        <title>Description of novel acetic acid bacteria.</title>
        <authorList>
            <person name="Sombolestani A."/>
        </authorList>
    </citation>
    <scope>NUCLEOTIDE SEQUENCE [LARGE SCALE GENOMIC DNA]</scope>
    <source>
        <strain evidence="2 4">LMG 26838</strain>
    </source>
</reference>
<sequence>MSATHLSGQDTLLGRSQDVFRPAAQNSTTTSTTAGMQAFNHDGLGFLTAQTAIPVSPLTPTVTEFLNAAISEYVIGGVPAGMTPFTVGGQQMTYYDTLTGAVAHAWVSAEHQVVISYAGTTGGENLLLNPLLTAGGLISDLQIYSQQVSTAQTESLAFARSVIAAANAQGYANSQIFVTGHSLGGIEASYVAQQTGLGGIAFEATGIPAASGAVGKGTNFVSVVTDGDPVGNYSTDIQGEQPFAPAYVPTSQGGGSYAHYGTILQIGSAADQAALTTAATLTTNLLTSVVGVADLVSLIAEFHLPKSLYTDLDVTATGNLLATLPSNIGVAHGAVLPVSGDTIGQLQAYISTHATTTA</sequence>
<dbReference type="InterPro" id="IPR029058">
    <property type="entry name" value="AB_hydrolase_fold"/>
</dbReference>
<dbReference type="Proteomes" id="UP000565205">
    <property type="component" value="Unassembled WGS sequence"/>
</dbReference>
<dbReference type="Gene3D" id="3.40.50.1820">
    <property type="entry name" value="alpha/beta hydrolase"/>
    <property type="match status" value="1"/>
</dbReference>
<dbReference type="RefSeq" id="WP_176623148.1">
    <property type="nucleotide sequence ID" value="NZ_JABXXQ010000090.1"/>
</dbReference>
<name>A0A850NRR5_9PROT</name>
<gene>
    <name evidence="1" type="ORF">FHR90_001378</name>
    <name evidence="2" type="ORF">HUK83_06500</name>
</gene>
<accession>A0A850NRR5</accession>
<evidence type="ECO:0000313" key="3">
    <source>
        <dbReference type="Proteomes" id="UP000557688"/>
    </source>
</evidence>
<comment type="caution">
    <text evidence="2">The sequence shown here is derived from an EMBL/GenBank/DDBJ whole genome shotgun (WGS) entry which is preliminary data.</text>
</comment>